<feature type="binding site" evidence="9">
    <location>
        <begin position="30"/>
        <end position="37"/>
    </location>
    <ligand>
        <name>ATP</name>
        <dbReference type="ChEBI" id="CHEBI:30616"/>
    </ligand>
</feature>
<dbReference type="RefSeq" id="WP_320004345.1">
    <property type="nucleotide sequence ID" value="NZ_JAUHJS010000004.1"/>
</dbReference>
<keyword evidence="8 9" id="KW-0238">DNA-binding</keyword>
<comment type="similarity">
    <text evidence="2 9 10">Belongs to the RecF family.</text>
</comment>
<keyword evidence="5 9" id="KW-0235">DNA replication</keyword>
<keyword evidence="4 9" id="KW-0963">Cytoplasm</keyword>
<dbReference type="Gene3D" id="3.40.50.300">
    <property type="entry name" value="P-loop containing nucleotide triphosphate hydrolases"/>
    <property type="match status" value="1"/>
</dbReference>
<evidence type="ECO:0000313" key="12">
    <source>
        <dbReference type="EMBL" id="MDN4165814.1"/>
    </source>
</evidence>
<dbReference type="Proteomes" id="UP001168552">
    <property type="component" value="Unassembled WGS sequence"/>
</dbReference>
<evidence type="ECO:0000256" key="10">
    <source>
        <dbReference type="RuleBase" id="RU000578"/>
    </source>
</evidence>
<dbReference type="NCBIfam" id="TIGR00611">
    <property type="entry name" value="recf"/>
    <property type="match status" value="1"/>
</dbReference>
<keyword evidence="7 9" id="KW-0067">ATP-binding</keyword>
<evidence type="ECO:0000256" key="3">
    <source>
        <dbReference type="ARBA" id="ARBA00020170"/>
    </source>
</evidence>
<dbReference type="Gene3D" id="1.20.1050.90">
    <property type="entry name" value="RecF/RecN/SMC, N-terminal domain"/>
    <property type="match status" value="1"/>
</dbReference>
<sequence length="368" mass="42234">MFLESLSLTQFKNYRSEQLYFDSEVVALVGPNGSGKTNLLDAIHYLSLTRSAFHSSDQHSIQHGEDFFSIKGHVQRLGKSHTLLCAQRNGEKKVFSVDKKPYEKLSEHIGEFPSILIAPDDTDLIREGSEFRRKFFDSLFSQLDRNYLNTLITYTHVLKQRNALLKHFAETRSTNPDLLEPYTQQCIRLGENLYEKRQAFIRDFLPLFTARYAHVAEDQEEVAISYQSDLEEGNYAQRLQEAVSKDIQMQRTTLGVHKDDYLFTMNEAPIKRFGSQGQKKSFIIALKLSQFETIKNDKGYSPILLLDDIFDKLDDKRIGHLLDLLANKQLGQIFITDARPERTRQIFGSGANPVQMIQVQNGSILSTP</sequence>
<name>A0ABT8F620_9BACT</name>
<dbReference type="InterPro" id="IPR018078">
    <property type="entry name" value="DNA-binding_RecF_CS"/>
</dbReference>
<keyword evidence="13" id="KW-1185">Reference proteome</keyword>
<evidence type="ECO:0000256" key="9">
    <source>
        <dbReference type="HAMAP-Rule" id="MF_00365"/>
    </source>
</evidence>
<dbReference type="SMART" id="SM00382">
    <property type="entry name" value="AAA"/>
    <property type="match status" value="1"/>
</dbReference>
<proteinExistence type="inferred from homology"/>
<dbReference type="SUPFAM" id="SSF52540">
    <property type="entry name" value="P-loop containing nucleoside triphosphate hydrolases"/>
    <property type="match status" value="1"/>
</dbReference>
<comment type="caution">
    <text evidence="12">The sequence shown here is derived from an EMBL/GenBank/DDBJ whole genome shotgun (WGS) entry which is preliminary data.</text>
</comment>
<feature type="domain" description="AAA+ ATPase" evidence="11">
    <location>
        <begin position="22"/>
        <end position="352"/>
    </location>
</feature>
<keyword evidence="9 10" id="KW-0227">DNA damage</keyword>
<dbReference type="PANTHER" id="PTHR32182">
    <property type="entry name" value="DNA REPLICATION AND REPAIR PROTEIN RECF"/>
    <property type="match status" value="1"/>
</dbReference>
<dbReference type="PROSITE" id="PS00618">
    <property type="entry name" value="RECF_2"/>
    <property type="match status" value="1"/>
</dbReference>
<evidence type="ECO:0000256" key="8">
    <source>
        <dbReference type="ARBA" id="ARBA00023125"/>
    </source>
</evidence>
<dbReference type="InterPro" id="IPR027417">
    <property type="entry name" value="P-loop_NTPase"/>
</dbReference>
<accession>A0ABT8F620</accession>
<protein>
    <recommendedName>
        <fullName evidence="3 9">DNA replication and repair protein RecF</fullName>
    </recommendedName>
</protein>
<dbReference type="HAMAP" id="MF_00365">
    <property type="entry name" value="RecF"/>
    <property type="match status" value="1"/>
</dbReference>
<evidence type="ECO:0000256" key="5">
    <source>
        <dbReference type="ARBA" id="ARBA00022705"/>
    </source>
</evidence>
<evidence type="ECO:0000256" key="4">
    <source>
        <dbReference type="ARBA" id="ARBA00022490"/>
    </source>
</evidence>
<evidence type="ECO:0000256" key="2">
    <source>
        <dbReference type="ARBA" id="ARBA00008016"/>
    </source>
</evidence>
<organism evidence="12 13">
    <name type="scientific">Shiella aurantiaca</name>
    <dbReference type="NCBI Taxonomy" id="3058365"/>
    <lineage>
        <taxon>Bacteria</taxon>
        <taxon>Pseudomonadati</taxon>
        <taxon>Bacteroidota</taxon>
        <taxon>Cytophagia</taxon>
        <taxon>Cytophagales</taxon>
        <taxon>Shiellaceae</taxon>
        <taxon>Shiella</taxon>
    </lineage>
</organism>
<dbReference type="InterPro" id="IPR001238">
    <property type="entry name" value="DNA-binding_RecF"/>
</dbReference>
<gene>
    <name evidence="9" type="primary">recF</name>
    <name evidence="12" type="ORF">QWY31_09885</name>
</gene>
<evidence type="ECO:0000259" key="11">
    <source>
        <dbReference type="SMART" id="SM00382"/>
    </source>
</evidence>
<comment type="function">
    <text evidence="9 10">The RecF protein is involved in DNA metabolism; it is required for DNA replication and normal SOS inducibility. RecF binds preferentially to single-stranded, linear DNA. It also seems to bind ATP.</text>
</comment>
<dbReference type="InterPro" id="IPR042174">
    <property type="entry name" value="RecF_2"/>
</dbReference>
<evidence type="ECO:0000256" key="6">
    <source>
        <dbReference type="ARBA" id="ARBA00022741"/>
    </source>
</evidence>
<dbReference type="InterPro" id="IPR003395">
    <property type="entry name" value="RecF/RecN/SMC_N"/>
</dbReference>
<evidence type="ECO:0000313" key="13">
    <source>
        <dbReference type="Proteomes" id="UP001168552"/>
    </source>
</evidence>
<reference evidence="12" key="1">
    <citation type="submission" date="2023-06" db="EMBL/GenBank/DDBJ databases">
        <title>Cytophagales bacterium Strain LB-30, isolated from soil.</title>
        <authorList>
            <person name="Liu B."/>
        </authorList>
    </citation>
    <scope>NUCLEOTIDE SEQUENCE</scope>
    <source>
        <strain evidence="12">LB-30</strain>
    </source>
</reference>
<evidence type="ECO:0000256" key="7">
    <source>
        <dbReference type="ARBA" id="ARBA00022840"/>
    </source>
</evidence>
<evidence type="ECO:0000256" key="1">
    <source>
        <dbReference type="ARBA" id="ARBA00004496"/>
    </source>
</evidence>
<keyword evidence="9 10" id="KW-0234">DNA repair</keyword>
<keyword evidence="6 9" id="KW-0547">Nucleotide-binding</keyword>
<dbReference type="EMBL" id="JAUHJS010000004">
    <property type="protein sequence ID" value="MDN4165814.1"/>
    <property type="molecule type" value="Genomic_DNA"/>
</dbReference>
<keyword evidence="9 10" id="KW-0742">SOS response</keyword>
<dbReference type="InterPro" id="IPR003593">
    <property type="entry name" value="AAA+_ATPase"/>
</dbReference>
<dbReference type="PROSITE" id="PS00617">
    <property type="entry name" value="RECF_1"/>
    <property type="match status" value="1"/>
</dbReference>
<comment type="subcellular location">
    <subcellularLocation>
        <location evidence="1 9 10">Cytoplasm</location>
    </subcellularLocation>
</comment>
<dbReference type="Pfam" id="PF02463">
    <property type="entry name" value="SMC_N"/>
    <property type="match status" value="1"/>
</dbReference>
<dbReference type="PANTHER" id="PTHR32182:SF0">
    <property type="entry name" value="DNA REPLICATION AND REPAIR PROTEIN RECF"/>
    <property type="match status" value="1"/>
</dbReference>